<comment type="caution">
    <text evidence="7">The sequence shown here is derived from an EMBL/GenBank/DDBJ whole genome shotgun (WGS) entry which is preliminary data.</text>
</comment>
<feature type="transmembrane region" description="Helical" evidence="6">
    <location>
        <begin position="97"/>
        <end position="114"/>
    </location>
</feature>
<feature type="region of interest" description="Disordered" evidence="5">
    <location>
        <begin position="168"/>
        <end position="221"/>
    </location>
</feature>
<evidence type="ECO:0000256" key="5">
    <source>
        <dbReference type="SAM" id="MobiDB-lite"/>
    </source>
</evidence>
<feature type="non-terminal residue" evidence="7">
    <location>
        <position position="454"/>
    </location>
</feature>
<feature type="transmembrane region" description="Helical" evidence="6">
    <location>
        <begin position="293"/>
        <end position="315"/>
    </location>
</feature>
<keyword evidence="3 6" id="KW-1133">Transmembrane helix</keyword>
<feature type="transmembrane region" description="Helical" evidence="6">
    <location>
        <begin position="120"/>
        <end position="142"/>
    </location>
</feature>
<feature type="compositionally biased region" description="Polar residues" evidence="5">
    <location>
        <begin position="208"/>
        <end position="221"/>
    </location>
</feature>
<evidence type="ECO:0000256" key="3">
    <source>
        <dbReference type="ARBA" id="ARBA00022989"/>
    </source>
</evidence>
<evidence type="ECO:0000256" key="1">
    <source>
        <dbReference type="ARBA" id="ARBA00004141"/>
    </source>
</evidence>
<dbReference type="GO" id="GO:0016020">
    <property type="term" value="C:membrane"/>
    <property type="evidence" value="ECO:0007669"/>
    <property type="project" value="UniProtKB-SubCell"/>
</dbReference>
<dbReference type="InterPro" id="IPR007300">
    <property type="entry name" value="CidB/LrgB"/>
</dbReference>
<keyword evidence="2 6" id="KW-0812">Transmembrane</keyword>
<evidence type="ECO:0000256" key="2">
    <source>
        <dbReference type="ARBA" id="ARBA00022692"/>
    </source>
</evidence>
<keyword evidence="4 6" id="KW-0472">Membrane</keyword>
<feature type="transmembrane region" description="Helical" evidence="6">
    <location>
        <begin position="390"/>
        <end position="411"/>
    </location>
</feature>
<dbReference type="PANTHER" id="PTHR30249:SF0">
    <property type="entry name" value="PLASTIDAL GLYCOLATE_GLYCERATE TRANSLOCATOR 1, CHLOROPLASTIC"/>
    <property type="match status" value="1"/>
</dbReference>
<feature type="transmembrane region" description="Helical" evidence="6">
    <location>
        <begin position="21"/>
        <end position="43"/>
    </location>
</feature>
<gene>
    <name evidence="7" type="ORF">C8A01DRAFT_41535</name>
</gene>
<proteinExistence type="predicted"/>
<protein>
    <submittedName>
        <fullName evidence="7">Uncharacterized protein</fullName>
    </submittedName>
</protein>
<feature type="transmembrane region" description="Helical" evidence="6">
    <location>
        <begin position="55"/>
        <end position="76"/>
    </location>
</feature>
<dbReference type="EMBL" id="MU854659">
    <property type="protein sequence ID" value="KAK4032041.1"/>
    <property type="molecule type" value="Genomic_DNA"/>
</dbReference>
<accession>A0AAN6P5B7</accession>
<feature type="transmembrane region" description="Helical" evidence="6">
    <location>
        <begin position="361"/>
        <end position="378"/>
    </location>
</feature>
<dbReference type="PANTHER" id="PTHR30249">
    <property type="entry name" value="PUTATIVE SEROTONIN TRANSPORTER"/>
    <property type="match status" value="1"/>
</dbReference>
<dbReference type="AlphaFoldDB" id="A0AAN6P5B7"/>
<feature type="transmembrane region" description="Helical" evidence="6">
    <location>
        <begin position="237"/>
        <end position="254"/>
    </location>
</feature>
<reference evidence="8" key="1">
    <citation type="journal article" date="2023" name="Mol. Phylogenet. Evol.">
        <title>Genome-scale phylogeny and comparative genomics of the fungal order Sordariales.</title>
        <authorList>
            <person name="Hensen N."/>
            <person name="Bonometti L."/>
            <person name="Westerberg I."/>
            <person name="Brannstrom I.O."/>
            <person name="Guillou S."/>
            <person name="Cros-Aarteil S."/>
            <person name="Calhoun S."/>
            <person name="Haridas S."/>
            <person name="Kuo A."/>
            <person name="Mondo S."/>
            <person name="Pangilinan J."/>
            <person name="Riley R."/>
            <person name="LaButti K."/>
            <person name="Andreopoulos B."/>
            <person name="Lipzen A."/>
            <person name="Chen C."/>
            <person name="Yan M."/>
            <person name="Daum C."/>
            <person name="Ng V."/>
            <person name="Clum A."/>
            <person name="Steindorff A."/>
            <person name="Ohm R.A."/>
            <person name="Martin F."/>
            <person name="Silar P."/>
            <person name="Natvig D.O."/>
            <person name="Lalanne C."/>
            <person name="Gautier V."/>
            <person name="Ament-Velasquez S.L."/>
            <person name="Kruys A."/>
            <person name="Hutchinson M.I."/>
            <person name="Powell A.J."/>
            <person name="Barry K."/>
            <person name="Miller A.N."/>
            <person name="Grigoriev I.V."/>
            <person name="Debuchy R."/>
            <person name="Gladieux P."/>
            <person name="Hiltunen Thoren M."/>
            <person name="Johannesson H."/>
        </authorList>
    </citation>
    <scope>NUCLEOTIDE SEQUENCE [LARGE SCALE GENOMIC DNA]</scope>
    <source>
        <strain evidence="8">CBS 284.82</strain>
    </source>
</reference>
<evidence type="ECO:0000313" key="7">
    <source>
        <dbReference type="EMBL" id="KAK4032041.1"/>
    </source>
</evidence>
<keyword evidence="8" id="KW-1185">Reference proteome</keyword>
<evidence type="ECO:0000313" key="8">
    <source>
        <dbReference type="Proteomes" id="UP001303115"/>
    </source>
</evidence>
<sequence length="454" mass="48576">MARRSYQDTSARDELEPKVSIPGFTDGLIALVIALVAQLLIAAIQLGLDQEQSDFPAPIVAMAAVFLVFSVCGCIIPGLEDFYKKRLRRATELLNRHMSVGFTIPVVMLCHGPPSDTHSIGMIIICFVLTGMFNTVLAYFLALPIQCLMVRYDKHFWVDRDADAEKGAEQRATKAPKPAKSFCEGSPSGSSLTIGLDTSAESSETDEPTQPATNSRPNTPRTPLRAHLRTWAIQNPILLLSWLLTLTVGLPLRYRTSNDVALATLLLASTWLTTLALQTTIKSTPLFPPWARTLLSGLANPVLCTALTLTGYVFADAALSARPVPAMLATLQTHTPLSTLILHQTTTPENKMKMNMAAGDLAITLLNSGLVAWGLKLYAHRRHLFSRAGLTVCTVSSMLALANLLCGPLFAARGLGVTPASGALAFAARSVTIALGDPVMGMLGGDGGLNAAMV</sequence>
<feature type="transmembrane region" description="Helical" evidence="6">
    <location>
        <begin position="260"/>
        <end position="281"/>
    </location>
</feature>
<name>A0AAN6P5B7_9PEZI</name>
<evidence type="ECO:0000256" key="4">
    <source>
        <dbReference type="ARBA" id="ARBA00023136"/>
    </source>
</evidence>
<comment type="subcellular location">
    <subcellularLocation>
        <location evidence="1">Membrane</location>
        <topology evidence="1">Multi-pass membrane protein</topology>
    </subcellularLocation>
</comment>
<evidence type="ECO:0000256" key="6">
    <source>
        <dbReference type="SAM" id="Phobius"/>
    </source>
</evidence>
<organism evidence="7 8">
    <name type="scientific">Parachaetomium inaequale</name>
    <dbReference type="NCBI Taxonomy" id="2588326"/>
    <lineage>
        <taxon>Eukaryota</taxon>
        <taxon>Fungi</taxon>
        <taxon>Dikarya</taxon>
        <taxon>Ascomycota</taxon>
        <taxon>Pezizomycotina</taxon>
        <taxon>Sordariomycetes</taxon>
        <taxon>Sordariomycetidae</taxon>
        <taxon>Sordariales</taxon>
        <taxon>Chaetomiaceae</taxon>
        <taxon>Parachaetomium</taxon>
    </lineage>
</organism>
<dbReference type="Proteomes" id="UP001303115">
    <property type="component" value="Unassembled WGS sequence"/>
</dbReference>